<evidence type="ECO:0000313" key="2">
    <source>
        <dbReference type="Proteomes" id="UP000030752"/>
    </source>
</evidence>
<dbReference type="Gene3D" id="3.20.20.190">
    <property type="entry name" value="Phosphatidylinositol (PI) phosphodiesterase"/>
    <property type="match status" value="1"/>
</dbReference>
<dbReference type="Proteomes" id="UP000030752">
    <property type="component" value="Unassembled WGS sequence"/>
</dbReference>
<keyword evidence="2" id="KW-1185">Reference proteome</keyword>
<dbReference type="GO" id="GO:0008081">
    <property type="term" value="F:phosphoric diester hydrolase activity"/>
    <property type="evidence" value="ECO:0007669"/>
    <property type="project" value="InterPro"/>
</dbReference>
<dbReference type="GeneID" id="19967594"/>
<dbReference type="EMBL" id="KB822711">
    <property type="protein sequence ID" value="ETN46071.1"/>
    <property type="molecule type" value="Genomic_DNA"/>
</dbReference>
<dbReference type="RefSeq" id="XP_008710783.1">
    <property type="nucleotide sequence ID" value="XM_008712561.1"/>
</dbReference>
<dbReference type="AlphaFoldDB" id="W2SBF9"/>
<evidence type="ECO:0008006" key="3">
    <source>
        <dbReference type="Google" id="ProtNLM"/>
    </source>
</evidence>
<dbReference type="HOGENOM" id="CLU_031469_1_0_1"/>
<dbReference type="InterPro" id="IPR017946">
    <property type="entry name" value="PLC-like_Pdiesterase_TIM-brl"/>
</dbReference>
<dbReference type="VEuPathDB" id="FungiDB:HMPREF1541_00255"/>
<proteinExistence type="predicted"/>
<dbReference type="PANTHER" id="PTHR13593">
    <property type="match status" value="1"/>
</dbReference>
<sequence length="481" mass="52490">MALSKAGSLNLINATPFDWSKIYDHSYQMSEWDFPEQVKSGDIVSVEVDWSVLGSREDSAGEASYSFTTDTGEDAELQFKATYDGNRQFHVLYENSSTFGNPPGSTADLQWSKDAPNPYVFSGQQQASFASTNPPSDWMHQNLPSIGCQTLSRLCLPASHNSGMSSLNGKTAFATNENTLCQNTDLLGQLSAGFRYFDIRPVIASGSFATGHYSSVSADGIGIDLPPLPSGLPDFISNPIDDITDGSFQGGNGQSIASIISQINDFLANNWELVIINLSHTMDTDHDYVRLSQDQLEDLFEQLLGLKHRFIAPQDVTDLTALPLEDFIKDGPAVLIILDNAQAGEDMKPAAFADQGFYTDAHFPVYNQFANTDNVDDMSRDQLKKMNDEAPQKNDGGLFLLSWTLTTPLDIRASSMAANARLFADVWPVTRDKGKADRVFPNLVMVDGVGRKGSAIKAGGVAALCMAVNSWVNDDCRAKKR</sequence>
<dbReference type="PANTHER" id="PTHR13593:SF143">
    <property type="entry name" value="PHOSPHATIDYLINOSITOL-SPECIFIC PHOSPHOLIPASE C X DOMAIN-CONTAINING PROTEIN"/>
    <property type="match status" value="1"/>
</dbReference>
<accession>W2SBF9</accession>
<organism evidence="1 2">
    <name type="scientific">Cyphellophora europaea (strain CBS 101466)</name>
    <name type="common">Phialophora europaea</name>
    <dbReference type="NCBI Taxonomy" id="1220924"/>
    <lineage>
        <taxon>Eukaryota</taxon>
        <taxon>Fungi</taxon>
        <taxon>Dikarya</taxon>
        <taxon>Ascomycota</taxon>
        <taxon>Pezizomycotina</taxon>
        <taxon>Eurotiomycetes</taxon>
        <taxon>Chaetothyriomycetidae</taxon>
        <taxon>Chaetothyriales</taxon>
        <taxon>Cyphellophoraceae</taxon>
        <taxon>Cyphellophora</taxon>
    </lineage>
</organism>
<evidence type="ECO:0000313" key="1">
    <source>
        <dbReference type="EMBL" id="ETN46071.1"/>
    </source>
</evidence>
<dbReference type="GO" id="GO:0006629">
    <property type="term" value="P:lipid metabolic process"/>
    <property type="evidence" value="ECO:0007669"/>
    <property type="project" value="InterPro"/>
</dbReference>
<dbReference type="InterPro" id="IPR051057">
    <property type="entry name" value="PI-PLC_domain"/>
</dbReference>
<dbReference type="eggNOG" id="ENOG502QWJU">
    <property type="taxonomic scope" value="Eukaryota"/>
</dbReference>
<protein>
    <recommendedName>
        <fullName evidence="3">Phosphatidylinositol-specific phospholipase C X domain-containing protein</fullName>
    </recommendedName>
</protein>
<gene>
    <name evidence="1" type="ORF">HMPREF1541_00255</name>
</gene>
<dbReference type="InParanoid" id="W2SBF9"/>
<dbReference type="SUPFAM" id="SSF51695">
    <property type="entry name" value="PLC-like phosphodiesterases"/>
    <property type="match status" value="1"/>
</dbReference>
<name>W2SBF9_CYPE1</name>
<reference evidence="1 2" key="1">
    <citation type="submission" date="2013-03" db="EMBL/GenBank/DDBJ databases">
        <title>The Genome Sequence of Phialophora europaea CBS 101466.</title>
        <authorList>
            <consortium name="The Broad Institute Genomics Platform"/>
            <person name="Cuomo C."/>
            <person name="de Hoog S."/>
            <person name="Gorbushina A."/>
            <person name="Walker B."/>
            <person name="Young S.K."/>
            <person name="Zeng Q."/>
            <person name="Gargeya S."/>
            <person name="Fitzgerald M."/>
            <person name="Haas B."/>
            <person name="Abouelleil A."/>
            <person name="Allen A.W."/>
            <person name="Alvarado L."/>
            <person name="Arachchi H.M."/>
            <person name="Berlin A.M."/>
            <person name="Chapman S.B."/>
            <person name="Gainer-Dewar J."/>
            <person name="Goldberg J."/>
            <person name="Griggs A."/>
            <person name="Gujja S."/>
            <person name="Hansen M."/>
            <person name="Howarth C."/>
            <person name="Imamovic A."/>
            <person name="Ireland A."/>
            <person name="Larimer J."/>
            <person name="McCowan C."/>
            <person name="Murphy C."/>
            <person name="Pearson M."/>
            <person name="Poon T.W."/>
            <person name="Priest M."/>
            <person name="Roberts A."/>
            <person name="Saif S."/>
            <person name="Shea T."/>
            <person name="Sisk P."/>
            <person name="Sykes S."/>
            <person name="Wortman J."/>
            <person name="Nusbaum C."/>
            <person name="Birren B."/>
        </authorList>
    </citation>
    <scope>NUCLEOTIDE SEQUENCE [LARGE SCALE GENOMIC DNA]</scope>
    <source>
        <strain evidence="1 2">CBS 101466</strain>
    </source>
</reference>
<dbReference type="OrthoDB" id="1046782at2759"/>